<dbReference type="InterPro" id="IPR050679">
    <property type="entry name" value="Bact_HTH_transcr_reg"/>
</dbReference>
<dbReference type="CDD" id="cd07377">
    <property type="entry name" value="WHTH_GntR"/>
    <property type="match status" value="1"/>
</dbReference>
<keyword evidence="1" id="KW-0805">Transcription regulation</keyword>
<dbReference type="SMART" id="SM00345">
    <property type="entry name" value="HTH_GNTR"/>
    <property type="match status" value="1"/>
</dbReference>
<dbReference type="SUPFAM" id="SSF64288">
    <property type="entry name" value="Chorismate lyase-like"/>
    <property type="match status" value="1"/>
</dbReference>
<dbReference type="Pfam" id="PF07702">
    <property type="entry name" value="UTRA"/>
    <property type="match status" value="1"/>
</dbReference>
<gene>
    <name evidence="6" type="primary">treR</name>
    <name evidence="6" type="ORF">Q4528_06380</name>
</gene>
<evidence type="ECO:0000256" key="1">
    <source>
        <dbReference type="ARBA" id="ARBA00023015"/>
    </source>
</evidence>
<keyword evidence="3" id="KW-0804">Transcription</keyword>
<dbReference type="GO" id="GO:0003700">
    <property type="term" value="F:DNA-binding transcription factor activity"/>
    <property type="evidence" value="ECO:0007669"/>
    <property type="project" value="UniProtKB-UniRule"/>
</dbReference>
<evidence type="ECO:0000313" key="7">
    <source>
        <dbReference type="Proteomes" id="UP001170310"/>
    </source>
</evidence>
<sequence length="244" mass="28261">MVQKKFITIYEQLKNQILTEVYGYSEQLPSENELVTTYGTSRETVRKALDLLANDGMIQKIRGKGSVVIYQGITEFPFSELISFKEIQHQLGLKHHTELVINEEINAADAEKVQFELGLEKDDKLIHVIRTRSIEGKVKILDEDFFVKSIVGNISDEVARQSIYDYLENDLHLEISYSSKSITFEPFSKIDDEVFGDINPPYTATVRSTVYLKDTTQFQYNISKHIATDFKFKEFSRRRENLIQ</sequence>
<evidence type="ECO:0000313" key="6">
    <source>
        <dbReference type="EMBL" id="MDO6573782.1"/>
    </source>
</evidence>
<dbReference type="InterPro" id="IPR028978">
    <property type="entry name" value="Chorismate_lyase_/UTRA_dom_sf"/>
</dbReference>
<dbReference type="PROSITE" id="PS50949">
    <property type="entry name" value="HTH_GNTR"/>
    <property type="match status" value="1"/>
</dbReference>
<dbReference type="Proteomes" id="UP001170310">
    <property type="component" value="Unassembled WGS sequence"/>
</dbReference>
<evidence type="ECO:0000256" key="3">
    <source>
        <dbReference type="ARBA" id="ARBA00023163"/>
    </source>
</evidence>
<dbReference type="InterPro" id="IPR011663">
    <property type="entry name" value="UTRA"/>
</dbReference>
<dbReference type="InterPro" id="IPR012770">
    <property type="entry name" value="TreR"/>
</dbReference>
<dbReference type="Gene3D" id="3.40.1410.10">
    <property type="entry name" value="Chorismate lyase-like"/>
    <property type="match status" value="1"/>
</dbReference>
<protein>
    <recommendedName>
        <fullName evidence="4">Trehalose operon repressor</fullName>
    </recommendedName>
</protein>
<dbReference type="SUPFAM" id="SSF46785">
    <property type="entry name" value="Winged helix' DNA-binding domain"/>
    <property type="match status" value="1"/>
</dbReference>
<accession>A0AAW7YUJ2</accession>
<dbReference type="PANTHER" id="PTHR44846:SF12">
    <property type="entry name" value="HTH-TYPE TRANSCRIPTIONAL REGULATOR TRER"/>
    <property type="match status" value="1"/>
</dbReference>
<dbReference type="InterPro" id="IPR036390">
    <property type="entry name" value="WH_DNA-bd_sf"/>
</dbReference>
<dbReference type="InterPro" id="IPR036388">
    <property type="entry name" value="WH-like_DNA-bd_sf"/>
</dbReference>
<keyword evidence="7" id="KW-1185">Reference proteome</keyword>
<dbReference type="Pfam" id="PF00392">
    <property type="entry name" value="GntR"/>
    <property type="match status" value="1"/>
</dbReference>
<keyword evidence="2" id="KW-0238">DNA-binding</keyword>
<dbReference type="InterPro" id="IPR000524">
    <property type="entry name" value="Tscrpt_reg_HTH_GntR"/>
</dbReference>
<dbReference type="PANTHER" id="PTHR44846">
    <property type="entry name" value="MANNOSYL-D-GLYCERATE TRANSPORT/METABOLISM SYSTEM REPRESSOR MNGR-RELATED"/>
    <property type="match status" value="1"/>
</dbReference>
<evidence type="ECO:0000256" key="4">
    <source>
        <dbReference type="NCBIfam" id="TIGR02404"/>
    </source>
</evidence>
<dbReference type="GO" id="GO:0045892">
    <property type="term" value="P:negative regulation of DNA-templated transcription"/>
    <property type="evidence" value="ECO:0007669"/>
    <property type="project" value="TreeGrafter"/>
</dbReference>
<proteinExistence type="predicted"/>
<dbReference type="AlphaFoldDB" id="A0AAW7YUJ2"/>
<dbReference type="EMBL" id="JAUOQO010000004">
    <property type="protein sequence ID" value="MDO6573782.1"/>
    <property type="molecule type" value="Genomic_DNA"/>
</dbReference>
<comment type="caution">
    <text evidence="6">The sequence shown here is derived from an EMBL/GenBank/DDBJ whole genome shotgun (WGS) entry which is preliminary data.</text>
</comment>
<dbReference type="SMART" id="SM00866">
    <property type="entry name" value="UTRA"/>
    <property type="match status" value="1"/>
</dbReference>
<evidence type="ECO:0000256" key="2">
    <source>
        <dbReference type="ARBA" id="ARBA00023125"/>
    </source>
</evidence>
<dbReference type="GO" id="GO:0003677">
    <property type="term" value="F:DNA binding"/>
    <property type="evidence" value="ECO:0007669"/>
    <property type="project" value="UniProtKB-UniRule"/>
</dbReference>
<dbReference type="RefSeq" id="WP_046467389.1">
    <property type="nucleotide sequence ID" value="NZ_JAUOQO010000004.1"/>
</dbReference>
<dbReference type="PRINTS" id="PR00035">
    <property type="entry name" value="HTHGNTR"/>
</dbReference>
<dbReference type="Gene3D" id="1.10.10.10">
    <property type="entry name" value="Winged helix-like DNA-binding domain superfamily/Winged helix DNA-binding domain"/>
    <property type="match status" value="1"/>
</dbReference>
<organism evidence="6 7">
    <name type="scientific">Staphylococcus pasteuri_A</name>
    <dbReference type="NCBI Taxonomy" id="3062664"/>
    <lineage>
        <taxon>Bacteria</taxon>
        <taxon>Bacillati</taxon>
        <taxon>Bacillota</taxon>
        <taxon>Bacilli</taxon>
        <taxon>Bacillales</taxon>
        <taxon>Staphylococcaceae</taxon>
        <taxon>Staphylococcus</taxon>
    </lineage>
</organism>
<reference evidence="6" key="1">
    <citation type="submission" date="2023-07" db="EMBL/GenBank/DDBJ databases">
        <title>Genome content predicts the carbon catabolic preferences of heterotrophic bacteria.</title>
        <authorList>
            <person name="Gralka M."/>
        </authorList>
    </citation>
    <scope>NUCLEOTIDE SEQUENCE</scope>
    <source>
        <strain evidence="6">E2R20</strain>
    </source>
</reference>
<feature type="domain" description="HTH gntR-type" evidence="5">
    <location>
        <begin position="3"/>
        <end position="71"/>
    </location>
</feature>
<name>A0AAW7YUJ2_9STAP</name>
<evidence type="ECO:0000259" key="5">
    <source>
        <dbReference type="PROSITE" id="PS50949"/>
    </source>
</evidence>
<dbReference type="NCBIfam" id="TIGR02404">
    <property type="entry name" value="trehalos_R_Bsub"/>
    <property type="match status" value="1"/>
</dbReference>